<keyword evidence="5" id="KW-0029">Amino-acid transport</keyword>
<dbReference type="Pfam" id="PF01490">
    <property type="entry name" value="Aa_trans"/>
    <property type="match status" value="1"/>
</dbReference>
<evidence type="ECO:0000256" key="9">
    <source>
        <dbReference type="SAM" id="Phobius"/>
    </source>
</evidence>
<dbReference type="PANTHER" id="PTHR22950">
    <property type="entry name" value="AMINO ACID TRANSPORTER"/>
    <property type="match status" value="1"/>
</dbReference>
<feature type="transmembrane region" description="Helical" evidence="9">
    <location>
        <begin position="535"/>
        <end position="555"/>
    </location>
</feature>
<dbReference type="PANTHER" id="PTHR22950:SF692">
    <property type="entry name" value="TRANSMEMBRANE AMINO ACID TRANSPORTER FAMILY PROTEIN"/>
    <property type="match status" value="1"/>
</dbReference>
<evidence type="ECO:0000256" key="1">
    <source>
        <dbReference type="ARBA" id="ARBA00004141"/>
    </source>
</evidence>
<keyword evidence="6 9" id="KW-1133">Transmembrane helix</keyword>
<proteinExistence type="inferred from homology"/>
<evidence type="ECO:0000256" key="5">
    <source>
        <dbReference type="ARBA" id="ARBA00022970"/>
    </source>
</evidence>
<dbReference type="InterPro" id="IPR013057">
    <property type="entry name" value="AA_transpt_TM"/>
</dbReference>
<feature type="transmembrane region" description="Helical" evidence="9">
    <location>
        <begin position="377"/>
        <end position="398"/>
    </location>
</feature>
<protein>
    <recommendedName>
        <fullName evidence="10">Amino acid transporter transmembrane domain-containing protein</fullName>
    </recommendedName>
</protein>
<comment type="similarity">
    <text evidence="2">Belongs to the amino acid/polyamine transporter 2 family.</text>
</comment>
<evidence type="ECO:0000256" key="3">
    <source>
        <dbReference type="ARBA" id="ARBA00022448"/>
    </source>
</evidence>
<feature type="transmembrane region" description="Helical" evidence="9">
    <location>
        <begin position="404"/>
        <end position="426"/>
    </location>
</feature>
<comment type="caution">
    <text evidence="11">The sequence shown here is derived from an EMBL/GenBank/DDBJ whole genome shotgun (WGS) entry which is preliminary data.</text>
</comment>
<sequence length="623" mass="66832">MSGSSRNRNPSTWDQYERGGSPGRGSVSSNGGRSVAFDDEYLDHSPRASVDDDGDMTNTRRRRSSVTHRLAALGDVGGVNSIRSFARSWQRAAGFTEVIPQRPSFLLAPEQDPIGAHDGLQYGRSDEEISRAAFPQSSAPRVSLLRQHLEAVPDSAIRDDSPEPGASESQSLLGPGRHPSTGSFRDRERKALDNELRRTISISSGTPTSHSIFAVPPQLATPDIFGSYADAVGSFGSHRTYGTIASDDSFSRASMAQAAEMWRQQQASGNVSDGESRPILVKEVEDRDGKIVLTVEGQSTLPQTIFNSTNVLIGVGLLSLPMGIKYAGWLCGMITLIGAAAVTSYTAKILARCMDLDPSLITFSDLAYISFGRNARIATSILFTLELLAACVALLVLFADSMELLFQGVLSGTQWKIVCAIVLIPLNFLPLRFLSFTSIIGIVCCFTTAVVGLLMFGDDVMDAITSNIITTSGYPQAITYILCGAIAIIPLTKVPLNARPIVATLEVLLGVHQQAIAESSTIVGMSSYSRGLAKIAIRVVTILLFLAISIAFPAFDSIMAFMGSALCFTICVTLPLSFYLKLFRGEIGGLERAYIYGLLAISISLSVVGTIFSLLPRSLLGLE</sequence>
<evidence type="ECO:0000256" key="4">
    <source>
        <dbReference type="ARBA" id="ARBA00022692"/>
    </source>
</evidence>
<feature type="domain" description="Amino acid transporter transmembrane" evidence="10">
    <location>
        <begin position="298"/>
        <end position="447"/>
    </location>
</feature>
<feature type="transmembrane region" description="Helical" evidence="9">
    <location>
        <begin position="561"/>
        <end position="582"/>
    </location>
</feature>
<keyword evidence="4 9" id="KW-0812">Transmembrane</keyword>
<dbReference type="Proteomes" id="UP001583177">
    <property type="component" value="Unassembled WGS sequence"/>
</dbReference>
<comment type="subcellular location">
    <subcellularLocation>
        <location evidence="1">Membrane</location>
        <topology evidence="1">Multi-pass membrane protein</topology>
    </subcellularLocation>
</comment>
<evidence type="ECO:0000256" key="7">
    <source>
        <dbReference type="ARBA" id="ARBA00023136"/>
    </source>
</evidence>
<feature type="transmembrane region" description="Helical" evidence="9">
    <location>
        <begin position="433"/>
        <end position="457"/>
    </location>
</feature>
<evidence type="ECO:0000259" key="10">
    <source>
        <dbReference type="Pfam" id="PF01490"/>
    </source>
</evidence>
<feature type="compositionally biased region" description="Low complexity" evidence="8">
    <location>
        <begin position="24"/>
        <end position="34"/>
    </location>
</feature>
<feature type="transmembrane region" description="Helical" evidence="9">
    <location>
        <begin position="594"/>
        <end position="615"/>
    </location>
</feature>
<feature type="compositionally biased region" description="Polar residues" evidence="8">
    <location>
        <begin position="1"/>
        <end position="14"/>
    </location>
</feature>
<evidence type="ECO:0000313" key="11">
    <source>
        <dbReference type="EMBL" id="KAL1880652.1"/>
    </source>
</evidence>
<name>A0ABR3XXB9_9PEZI</name>
<keyword evidence="12" id="KW-1185">Reference proteome</keyword>
<evidence type="ECO:0000256" key="2">
    <source>
        <dbReference type="ARBA" id="ARBA00008066"/>
    </source>
</evidence>
<accession>A0ABR3XXB9</accession>
<organism evidence="11 12">
    <name type="scientific">Diaporthe australafricana</name>
    <dbReference type="NCBI Taxonomy" id="127596"/>
    <lineage>
        <taxon>Eukaryota</taxon>
        <taxon>Fungi</taxon>
        <taxon>Dikarya</taxon>
        <taxon>Ascomycota</taxon>
        <taxon>Pezizomycotina</taxon>
        <taxon>Sordariomycetes</taxon>
        <taxon>Sordariomycetidae</taxon>
        <taxon>Diaporthales</taxon>
        <taxon>Diaporthaceae</taxon>
        <taxon>Diaporthe</taxon>
    </lineage>
</organism>
<keyword evidence="7 9" id="KW-0472">Membrane</keyword>
<reference evidence="11 12" key="1">
    <citation type="journal article" date="2024" name="IMA Fungus">
        <title>IMA Genome - F19 : A genome assembly and annotation guide to empower mycologists, including annotated draft genome sequences of Ceratocystis pirilliformis, Diaporthe australafricana, Fusarium ophioides, Paecilomyces lecythidis, and Sporothrix stenoceras.</title>
        <authorList>
            <person name="Aylward J."/>
            <person name="Wilson A.M."/>
            <person name="Visagie C.M."/>
            <person name="Spraker J."/>
            <person name="Barnes I."/>
            <person name="Buitendag C."/>
            <person name="Ceriani C."/>
            <person name="Del Mar Angel L."/>
            <person name="du Plessis D."/>
            <person name="Fuchs T."/>
            <person name="Gasser K."/>
            <person name="Kramer D."/>
            <person name="Li W."/>
            <person name="Munsamy K."/>
            <person name="Piso A."/>
            <person name="Price J.L."/>
            <person name="Sonnekus B."/>
            <person name="Thomas C."/>
            <person name="van der Nest A."/>
            <person name="van Dijk A."/>
            <person name="van Heerden A."/>
            <person name="van Vuuren N."/>
            <person name="Yilmaz N."/>
            <person name="Duong T.A."/>
            <person name="van der Merwe N.A."/>
            <person name="Wingfield M.J."/>
            <person name="Wingfield B.D."/>
        </authorList>
    </citation>
    <scope>NUCLEOTIDE SEQUENCE [LARGE SCALE GENOMIC DNA]</scope>
    <source>
        <strain evidence="11 12">CMW 18300</strain>
    </source>
</reference>
<feature type="transmembrane region" description="Helical" evidence="9">
    <location>
        <begin position="326"/>
        <end position="347"/>
    </location>
</feature>
<evidence type="ECO:0000256" key="6">
    <source>
        <dbReference type="ARBA" id="ARBA00022989"/>
    </source>
</evidence>
<feature type="region of interest" description="Disordered" evidence="8">
    <location>
        <begin position="155"/>
        <end position="186"/>
    </location>
</feature>
<gene>
    <name evidence="11" type="ORF">Daus18300_001263</name>
</gene>
<feature type="region of interest" description="Disordered" evidence="8">
    <location>
        <begin position="1"/>
        <end position="65"/>
    </location>
</feature>
<evidence type="ECO:0000256" key="8">
    <source>
        <dbReference type="SAM" id="MobiDB-lite"/>
    </source>
</evidence>
<keyword evidence="3" id="KW-0813">Transport</keyword>
<evidence type="ECO:0000313" key="12">
    <source>
        <dbReference type="Proteomes" id="UP001583177"/>
    </source>
</evidence>
<dbReference type="EMBL" id="JAWRVE010000007">
    <property type="protein sequence ID" value="KAL1880652.1"/>
    <property type="molecule type" value="Genomic_DNA"/>
</dbReference>
<feature type="transmembrane region" description="Helical" evidence="9">
    <location>
        <begin position="477"/>
        <end position="496"/>
    </location>
</feature>